<accession>A0A8S5UD67</accession>
<evidence type="ECO:0000313" key="2">
    <source>
        <dbReference type="EMBL" id="DAF92417.1"/>
    </source>
</evidence>
<protein>
    <submittedName>
        <fullName evidence="2">Uncharacterized protein</fullName>
    </submittedName>
</protein>
<name>A0A8S5UD67_9CAUD</name>
<evidence type="ECO:0000256" key="1">
    <source>
        <dbReference type="SAM" id="MobiDB-lite"/>
    </source>
</evidence>
<proteinExistence type="predicted"/>
<reference evidence="2" key="1">
    <citation type="journal article" date="2021" name="Proc. Natl. Acad. Sci. U.S.A.">
        <title>A Catalog of Tens of Thousands of Viruses from Human Metagenomes Reveals Hidden Associations with Chronic Diseases.</title>
        <authorList>
            <person name="Tisza M.J."/>
            <person name="Buck C.B."/>
        </authorList>
    </citation>
    <scope>NUCLEOTIDE SEQUENCE</scope>
    <source>
        <strain evidence="2">Ct13O11</strain>
    </source>
</reference>
<feature type="region of interest" description="Disordered" evidence="1">
    <location>
        <begin position="92"/>
        <end position="115"/>
    </location>
</feature>
<organism evidence="2">
    <name type="scientific">Siphoviridae sp. ct13O11</name>
    <dbReference type="NCBI Taxonomy" id="2825303"/>
    <lineage>
        <taxon>Viruses</taxon>
        <taxon>Duplodnaviria</taxon>
        <taxon>Heunggongvirae</taxon>
        <taxon>Uroviricota</taxon>
        <taxon>Caudoviricetes</taxon>
    </lineage>
</organism>
<dbReference type="EMBL" id="BK016066">
    <property type="protein sequence ID" value="DAF92417.1"/>
    <property type="molecule type" value="Genomic_DNA"/>
</dbReference>
<feature type="compositionally biased region" description="Basic and acidic residues" evidence="1">
    <location>
        <begin position="99"/>
        <end position="115"/>
    </location>
</feature>
<sequence>MLDPEFTQQLQAYLAKPSDERDVRQGALLLLRINSNRYLYACACAAPARYADTIAYELNKHLRIRLDGLTRQDVATMEHEALPRIEQTLAEGAPVISTDADHPKGQYRGRRPDHDKLPDHIKKLYDDNGELYFKMKQTFETLKTMADKEPCDRYELLKLLKKADERYRLNWEQYDEFRS</sequence>